<dbReference type="EMBL" id="MU254844">
    <property type="protein sequence ID" value="KAG9239839.1"/>
    <property type="molecule type" value="Genomic_DNA"/>
</dbReference>
<evidence type="ECO:0000313" key="2">
    <source>
        <dbReference type="EMBL" id="KAG9239839.1"/>
    </source>
</evidence>
<feature type="coiled-coil region" evidence="1">
    <location>
        <begin position="117"/>
        <end position="267"/>
    </location>
</feature>
<accession>A0A9P7YTU6</accession>
<name>A0A9P7YTU6_9HELO</name>
<organism evidence="2 3">
    <name type="scientific">Calycina marina</name>
    <dbReference type="NCBI Taxonomy" id="1763456"/>
    <lineage>
        <taxon>Eukaryota</taxon>
        <taxon>Fungi</taxon>
        <taxon>Dikarya</taxon>
        <taxon>Ascomycota</taxon>
        <taxon>Pezizomycotina</taxon>
        <taxon>Leotiomycetes</taxon>
        <taxon>Helotiales</taxon>
        <taxon>Pezizellaceae</taxon>
        <taxon>Calycina</taxon>
    </lineage>
</organism>
<reference evidence="2" key="1">
    <citation type="journal article" date="2021" name="IMA Fungus">
        <title>Genomic characterization of three marine fungi, including Emericellopsis atlantica sp. nov. with signatures of a generalist lifestyle and marine biomass degradation.</title>
        <authorList>
            <person name="Hagestad O.C."/>
            <person name="Hou L."/>
            <person name="Andersen J.H."/>
            <person name="Hansen E.H."/>
            <person name="Altermark B."/>
            <person name="Li C."/>
            <person name="Kuhnert E."/>
            <person name="Cox R.J."/>
            <person name="Crous P.W."/>
            <person name="Spatafora J.W."/>
            <person name="Lail K."/>
            <person name="Amirebrahimi M."/>
            <person name="Lipzen A."/>
            <person name="Pangilinan J."/>
            <person name="Andreopoulos W."/>
            <person name="Hayes R.D."/>
            <person name="Ng V."/>
            <person name="Grigoriev I.V."/>
            <person name="Jackson S.A."/>
            <person name="Sutton T.D.S."/>
            <person name="Dobson A.D.W."/>
            <person name="Rama T."/>
        </authorList>
    </citation>
    <scope>NUCLEOTIDE SEQUENCE</scope>
    <source>
        <strain evidence="2">TRa3180A</strain>
    </source>
</reference>
<protein>
    <submittedName>
        <fullName evidence="2">Uncharacterized protein</fullName>
    </submittedName>
</protein>
<gene>
    <name evidence="2" type="ORF">BJ878DRAFT_18303</name>
</gene>
<comment type="caution">
    <text evidence="2">The sequence shown here is derived from an EMBL/GenBank/DDBJ whole genome shotgun (WGS) entry which is preliminary data.</text>
</comment>
<evidence type="ECO:0000313" key="3">
    <source>
        <dbReference type="Proteomes" id="UP000887226"/>
    </source>
</evidence>
<proteinExistence type="predicted"/>
<keyword evidence="3" id="KW-1185">Reference proteome</keyword>
<sequence>MTQRIIIVCMNQIAMAPGKKADKKKKMSVAAKPTRVTGAHARFKELENGKVAFENEKRALAADMKELERKVETLDKTNERLMKDMEMARAKTLAAETVANSLLQNKNSKEVISAAKLQKTTLSLQELEDHNAELQAETLELNQNSSSLEDLLVRYAMLESEMAQLKKVAALNAREVKTKGSEEKKMKVRIAQLEADGKKMKERIVELEKAGEEKKARIAELEEACRANTLTIGKLEKKKNGKKNKEVAEKNKEVAEKDALIAKLQEDFKAAKASEISVAAQFIQQTFEIKRLQEDATNFQKHAKETYEWAGREAQAYHANMIHVQMGRRDKFPFPDSITAVFTDPARCRVKDFAAVAYGNTGRIIPATSEDAQQSEAVSSQEAAPDISRVRGQDALASGELIQGNMTQAGQQNAAPFLQAPSSGLPSTYTTTNLQFGASNTNNTGEAWAYGDVGIGINADGSFVNGFVDFGGQTGANGQ</sequence>
<keyword evidence="1" id="KW-0175">Coiled coil</keyword>
<dbReference type="AlphaFoldDB" id="A0A9P7YTU6"/>
<feature type="coiled-coil region" evidence="1">
    <location>
        <begin position="50"/>
        <end position="91"/>
    </location>
</feature>
<dbReference type="Proteomes" id="UP000887226">
    <property type="component" value="Unassembled WGS sequence"/>
</dbReference>
<evidence type="ECO:0000256" key="1">
    <source>
        <dbReference type="SAM" id="Coils"/>
    </source>
</evidence>